<dbReference type="InterPro" id="IPR008569">
    <property type="entry name" value="DUF851"/>
</dbReference>
<feature type="region of interest" description="Disordered" evidence="1">
    <location>
        <begin position="381"/>
        <end position="426"/>
    </location>
</feature>
<organism evidence="3">
    <name type="scientific">Caenorhabditis remanei</name>
    <name type="common">Caenorhabditis vulgaris</name>
    <dbReference type="NCBI Taxonomy" id="31234"/>
    <lineage>
        <taxon>Eukaryota</taxon>
        <taxon>Metazoa</taxon>
        <taxon>Ecdysozoa</taxon>
        <taxon>Nematoda</taxon>
        <taxon>Chromadorea</taxon>
        <taxon>Rhabditida</taxon>
        <taxon>Rhabditina</taxon>
        <taxon>Rhabditomorpha</taxon>
        <taxon>Rhabditoidea</taxon>
        <taxon>Rhabditidae</taxon>
        <taxon>Peloderinae</taxon>
        <taxon>Caenorhabditis</taxon>
    </lineage>
</organism>
<dbReference type="AlphaFoldDB" id="E3LMA4"/>
<reference evidence="2" key="1">
    <citation type="submission" date="2007-07" db="EMBL/GenBank/DDBJ databases">
        <title>PCAP assembly of the Caenorhabditis remanei genome.</title>
        <authorList>
            <consortium name="The Caenorhabditis remanei Sequencing Consortium"/>
            <person name="Wilson R.K."/>
        </authorList>
    </citation>
    <scope>NUCLEOTIDE SEQUENCE [LARGE SCALE GENOMIC DNA]</scope>
    <source>
        <strain evidence="2">PB4641</strain>
    </source>
</reference>
<evidence type="ECO:0000313" key="2">
    <source>
        <dbReference type="EMBL" id="EFP02719.1"/>
    </source>
</evidence>
<proteinExistence type="predicted"/>
<feature type="compositionally biased region" description="Basic and acidic residues" evidence="1">
    <location>
        <begin position="415"/>
        <end position="426"/>
    </location>
</feature>
<dbReference type="Proteomes" id="UP000008281">
    <property type="component" value="Unassembled WGS sequence"/>
</dbReference>
<dbReference type="eggNOG" id="ENOG502SBS0">
    <property type="taxonomic scope" value="Eukaryota"/>
</dbReference>
<dbReference type="EMBL" id="DS268411">
    <property type="protein sequence ID" value="EFP02719.1"/>
    <property type="molecule type" value="Genomic_DNA"/>
</dbReference>
<feature type="region of interest" description="Disordered" evidence="1">
    <location>
        <begin position="344"/>
        <end position="368"/>
    </location>
</feature>
<gene>
    <name evidence="2" type="ORF">CRE_28100</name>
</gene>
<accession>E3LMA4</accession>
<evidence type="ECO:0000256" key="1">
    <source>
        <dbReference type="SAM" id="MobiDB-lite"/>
    </source>
</evidence>
<dbReference type="InParanoid" id="E3LMA4"/>
<keyword evidence="3" id="KW-1185">Reference proteome</keyword>
<sequence>MDEKEKEKAKTSKIKSKCRKSKKKKSSTTSKSNSAVSPHRDIEKEEKKEEKKEDVVKKVDQRKDSEKDEEKRETKKSVRKRTEWKEEKEPESESDHDADLSLKRSHVVVPTRKGKPQKVSIKHNDVDEKVMERLLKKLKENKAEPPRPQVALDEKSKIFMDRVEKKSYPVKYATKNKSTLLVDDDSEFFKPTVPQKVSSATVIPTEDSYEHVPKLADVMKMPGENVYQTTMMGEVPFWAAYLEPDENDMVRTNGYIDLRQLCFQQDVEPPISVGTDHVHAYQKKELQLKTNKSTKLVLDEFQPFCLLTARDEKFFHPHLVFSNTVRSLINVAARIGKECSVIGKSQMKSDDDEDGEKEESTQPDDLNLTISLKQPKSFTYDRSRPILSAREEKENQLARARTPKKIESKSSTIKIEVEQKQRLRSS</sequence>
<dbReference type="HOGENOM" id="CLU_053032_0_0_1"/>
<feature type="compositionally biased region" description="Basic and acidic residues" evidence="1">
    <location>
        <begin position="1"/>
        <end position="10"/>
    </location>
</feature>
<dbReference type="FunCoup" id="E3LMA4">
    <property type="interactions" value="12"/>
</dbReference>
<feature type="compositionally biased region" description="Basic and acidic residues" evidence="1">
    <location>
        <begin position="38"/>
        <end position="102"/>
    </location>
</feature>
<name>E3LMA4_CAERE</name>
<feature type="region of interest" description="Disordered" evidence="1">
    <location>
        <begin position="1"/>
        <end position="125"/>
    </location>
</feature>
<feature type="compositionally biased region" description="Basic and acidic residues" evidence="1">
    <location>
        <begin position="381"/>
        <end position="396"/>
    </location>
</feature>
<protein>
    <submittedName>
        <fullName evidence="2">Uncharacterized protein</fullName>
    </submittedName>
</protein>
<dbReference type="STRING" id="31234.E3LMA4"/>
<dbReference type="OrthoDB" id="5867859at2759"/>
<dbReference type="OMA" id="FFHPHLV"/>
<evidence type="ECO:0000313" key="3">
    <source>
        <dbReference type="Proteomes" id="UP000008281"/>
    </source>
</evidence>
<dbReference type="Pfam" id="PF05867">
    <property type="entry name" value="DUF851"/>
    <property type="match status" value="2"/>
</dbReference>
<feature type="compositionally biased region" description="Basic residues" evidence="1">
    <location>
        <begin position="11"/>
        <end position="26"/>
    </location>
</feature>